<name>A0A0W0ULA3_9GAMM</name>
<organism evidence="7 9">
    <name type="scientific">Legionella jamestowniensis</name>
    <dbReference type="NCBI Taxonomy" id="455"/>
    <lineage>
        <taxon>Bacteria</taxon>
        <taxon>Pseudomonadati</taxon>
        <taxon>Pseudomonadota</taxon>
        <taxon>Gammaproteobacteria</taxon>
        <taxon>Legionellales</taxon>
        <taxon>Legionellaceae</taxon>
        <taxon>Legionella</taxon>
    </lineage>
</organism>
<dbReference type="Gene3D" id="2.70.50.50">
    <property type="entry name" value="chitin-binding protein cbp21"/>
    <property type="match status" value="1"/>
</dbReference>
<dbReference type="InterPro" id="IPR004302">
    <property type="entry name" value="Cellulose/chitin-bd_N"/>
</dbReference>
<dbReference type="Proteomes" id="UP000054715">
    <property type="component" value="Unassembled WGS sequence"/>
</dbReference>
<protein>
    <submittedName>
        <fullName evidence="7">Chitin-binding protein</fullName>
    </submittedName>
</protein>
<evidence type="ECO:0000313" key="7">
    <source>
        <dbReference type="EMBL" id="KTD08313.1"/>
    </source>
</evidence>
<sequence length="555" mass="62186">MKKQKYTVQFFFFPLFFLISTGAFSHGLIENPPSREQFCGVESKPDEIYKDRMTHEKCRPIMTKEDGTMDNSVYNFMAVLTHSIGRANKPLEQLPAHVCGFGSETWNGGKTPWDKANDWPISLVNSGQQKFIWNISWGNHFGDTEEFVYWITKPDFQFDPNKELSWSDFEESPFCKLSYNDQNPEANPNIIADKTNNRFITTCTVPARTNRAVIYGEWGRNSYTYERFHSCIDVVFSDSTPIPIIKAVIKSLPTEVSGASELELDGTQSQGENLSYSWSINAEDLTAYQLKDSQNAKAHLVMSNINAQQNVTVNLEVSQGNAANRASTQFIHLPAISSAWKIVGTATLASALNAGDKLQLRLIDSSGKDYLLPQTPLLLSEETAKAENWAYALAQAVNVDNLFSAKIGVLSADNQTIEPIKSATENKIYVPVQSQITHSFIKVERKDDSVSSCQAQRKQGSSSYWLGYDVYADNTPIILNFSETGIDLTKIIVENGVFSNVEVLDKDKLRINTKPDWVSQTTPGYLGFYGPNYGSYDPFNSVINANCRVGQLFKH</sequence>
<proteinExistence type="predicted"/>
<dbReference type="PATRIC" id="fig|455.5.peg.2634"/>
<evidence type="ECO:0000256" key="1">
    <source>
        <dbReference type="ARBA" id="ARBA00022525"/>
    </source>
</evidence>
<dbReference type="EMBL" id="LYOZ01000052">
    <property type="protein sequence ID" value="OCH97160.1"/>
    <property type="molecule type" value="Genomic_DNA"/>
</dbReference>
<feature type="signal peptide" evidence="4">
    <location>
        <begin position="1"/>
        <end position="25"/>
    </location>
</feature>
<dbReference type="SUPFAM" id="SSF81296">
    <property type="entry name" value="E set domains"/>
    <property type="match status" value="1"/>
</dbReference>
<keyword evidence="3 4" id="KW-0732">Signal</keyword>
<dbReference type="InterPro" id="IPR014756">
    <property type="entry name" value="Ig_E-set"/>
</dbReference>
<evidence type="ECO:0000313" key="8">
    <source>
        <dbReference type="EMBL" id="OCH97160.1"/>
    </source>
</evidence>
<feature type="chain" id="PRO_5006914187" evidence="4">
    <location>
        <begin position="26"/>
        <end position="555"/>
    </location>
</feature>
<dbReference type="OrthoDB" id="3675244at2"/>
<evidence type="ECO:0000313" key="9">
    <source>
        <dbReference type="Proteomes" id="UP000054715"/>
    </source>
</evidence>
<feature type="domain" description="N-acetylglucosamine binding protein A" evidence="6">
    <location>
        <begin position="340"/>
        <end position="441"/>
    </location>
</feature>
<dbReference type="Pfam" id="PF18416">
    <property type="entry name" value="GbpA_2"/>
    <property type="match status" value="1"/>
</dbReference>
<dbReference type="GO" id="GO:0008061">
    <property type="term" value="F:chitin binding"/>
    <property type="evidence" value="ECO:0007669"/>
    <property type="project" value="UniProtKB-KW"/>
</dbReference>
<dbReference type="PANTHER" id="PTHR34823">
    <property type="entry name" value="GLCNAC-BINDING PROTEIN A"/>
    <property type="match status" value="1"/>
</dbReference>
<keyword evidence="1" id="KW-0964">Secreted</keyword>
<accession>A0A0W0ULA3</accession>
<dbReference type="AlphaFoldDB" id="A0A0W0ULA3"/>
<dbReference type="InterPro" id="IPR041029">
    <property type="entry name" value="GbpA_2"/>
</dbReference>
<gene>
    <name evidence="8" type="ORF">A8135_05910</name>
    <name evidence="7" type="ORF">Ljam_2508</name>
</gene>
<evidence type="ECO:0000256" key="3">
    <source>
        <dbReference type="ARBA" id="ARBA00022729"/>
    </source>
</evidence>
<dbReference type="STRING" id="455.Ljam_2508"/>
<dbReference type="RefSeq" id="WP_058450354.1">
    <property type="nucleotide sequence ID" value="NZ_CAAAJF010000001.1"/>
</dbReference>
<keyword evidence="2" id="KW-0147">Chitin-binding</keyword>
<dbReference type="PANTHER" id="PTHR34823:SF1">
    <property type="entry name" value="CHITIN-BINDING TYPE-4 DOMAIN-CONTAINING PROTEIN"/>
    <property type="match status" value="1"/>
</dbReference>
<feature type="domain" description="Chitin-binding type-4" evidence="5">
    <location>
        <begin position="26"/>
        <end position="234"/>
    </location>
</feature>
<dbReference type="InterPro" id="IPR051024">
    <property type="entry name" value="GlcNAc_Chitin_IntDeg"/>
</dbReference>
<reference evidence="7 9" key="1">
    <citation type="submission" date="2015-11" db="EMBL/GenBank/DDBJ databases">
        <title>Genomic analysis of 38 Legionella species identifies large and diverse effector repertoires.</title>
        <authorList>
            <person name="Burstein D."/>
            <person name="Amaro F."/>
            <person name="Zusman T."/>
            <person name="Lifshitz Z."/>
            <person name="Cohen O."/>
            <person name="Gilbert J.A."/>
            <person name="Pupko T."/>
            <person name="Shuman H.A."/>
            <person name="Segal G."/>
        </authorList>
    </citation>
    <scope>NUCLEOTIDE SEQUENCE [LARGE SCALE GENOMIC DNA]</scope>
    <source>
        <strain evidence="7 9">JA-26-G1-E2</strain>
    </source>
</reference>
<evidence type="ECO:0000259" key="6">
    <source>
        <dbReference type="Pfam" id="PF18416"/>
    </source>
</evidence>
<comment type="caution">
    <text evidence="7">The sequence shown here is derived from an EMBL/GenBank/DDBJ whole genome shotgun (WGS) entry which is preliminary data.</text>
</comment>
<evidence type="ECO:0000313" key="10">
    <source>
        <dbReference type="Proteomes" id="UP000093336"/>
    </source>
</evidence>
<evidence type="ECO:0000256" key="4">
    <source>
        <dbReference type="SAM" id="SignalP"/>
    </source>
</evidence>
<keyword evidence="10" id="KW-1185">Reference proteome</keyword>
<evidence type="ECO:0000259" key="5">
    <source>
        <dbReference type="Pfam" id="PF03067"/>
    </source>
</evidence>
<dbReference type="Proteomes" id="UP000093336">
    <property type="component" value="Unassembled WGS sequence"/>
</dbReference>
<dbReference type="Gene3D" id="3.30.70.2150">
    <property type="match status" value="1"/>
</dbReference>
<dbReference type="CDD" id="cd21177">
    <property type="entry name" value="LPMO_AA10"/>
    <property type="match status" value="1"/>
</dbReference>
<dbReference type="EMBL" id="LNYG01000013">
    <property type="protein sequence ID" value="KTD08313.1"/>
    <property type="molecule type" value="Genomic_DNA"/>
</dbReference>
<dbReference type="Pfam" id="PF03067">
    <property type="entry name" value="LPMO_10"/>
    <property type="match status" value="1"/>
</dbReference>
<reference evidence="8 10" key="2">
    <citation type="submission" date="2016-05" db="EMBL/GenBank/DDBJ databases">
        <authorList>
            <person name="Prochazka B."/>
            <person name="Indra A."/>
            <person name="Hasenberger P."/>
            <person name="Blaschitz M."/>
            <person name="Wagner L."/>
            <person name="Wewalka G."/>
            <person name="Sorschag S."/>
            <person name="Schmid D."/>
            <person name="Ruppitsch W."/>
        </authorList>
    </citation>
    <scope>NUCLEOTIDE SEQUENCE [LARGE SCALE GENOMIC DNA]</scope>
    <source>
        <strain evidence="8 10">974010_12</strain>
    </source>
</reference>
<evidence type="ECO:0000256" key="2">
    <source>
        <dbReference type="ARBA" id="ARBA00022669"/>
    </source>
</evidence>